<dbReference type="AlphaFoldDB" id="A0A1S1P9F6"/>
<accession>A0A1S1P9F6</accession>
<gene>
    <name evidence="1" type="ORF">BK022_03340</name>
</gene>
<reference evidence="1 2" key="1">
    <citation type="submission" date="2016-10" db="EMBL/GenBank/DDBJ databases">
        <title>Draft genome sequence of Methylobacterium extorquens CP3, a seed endophyte of Crotalaria pumila with plant growth-promoting and metal tolerance properties.</title>
        <authorList>
            <person name="Sanchez-Lopez A.S."/>
            <person name="Van Hamme J.D."/>
            <person name="Thijs S."/>
            <person name="Mcammond B.M."/>
            <person name="Stevens V."/>
            <person name="Gonzalez-Chavez M.D.C."/>
            <person name="Vangronsveld J."/>
        </authorList>
    </citation>
    <scope>NUCLEOTIDE SEQUENCE [LARGE SCALE GENOMIC DNA]</scope>
    <source>
        <strain evidence="1 2">CP3</strain>
    </source>
</reference>
<evidence type="ECO:0000313" key="1">
    <source>
        <dbReference type="EMBL" id="OHV17807.1"/>
    </source>
</evidence>
<dbReference type="EMBL" id="MNAO01000020">
    <property type="protein sequence ID" value="OHV17807.1"/>
    <property type="molecule type" value="Genomic_DNA"/>
</dbReference>
<comment type="caution">
    <text evidence="1">The sequence shown here is derived from an EMBL/GenBank/DDBJ whole genome shotgun (WGS) entry which is preliminary data.</text>
</comment>
<sequence length="61" mass="6632">MLFGLIDAMAGRGDSFDPAEWKWLAEDAAGNRQPEGRNYSPFFVSVAQAIKNRQAFLAAAG</sequence>
<protein>
    <submittedName>
        <fullName evidence="1">Uncharacterized protein</fullName>
    </submittedName>
</protein>
<name>A0A1S1P9F6_METEX</name>
<dbReference type="Proteomes" id="UP000180215">
    <property type="component" value="Unassembled WGS sequence"/>
</dbReference>
<proteinExistence type="predicted"/>
<organism evidence="1 2">
    <name type="scientific">Methylorubrum extorquens</name>
    <name type="common">Methylobacterium dichloromethanicum</name>
    <name type="synonym">Methylobacterium extorquens</name>
    <dbReference type="NCBI Taxonomy" id="408"/>
    <lineage>
        <taxon>Bacteria</taxon>
        <taxon>Pseudomonadati</taxon>
        <taxon>Pseudomonadota</taxon>
        <taxon>Alphaproteobacteria</taxon>
        <taxon>Hyphomicrobiales</taxon>
        <taxon>Methylobacteriaceae</taxon>
        <taxon>Methylorubrum</taxon>
    </lineage>
</organism>
<evidence type="ECO:0000313" key="2">
    <source>
        <dbReference type="Proteomes" id="UP000180215"/>
    </source>
</evidence>